<proteinExistence type="predicted"/>
<name>A0ABR2AE63_9ROSI</name>
<reference evidence="1 2" key="1">
    <citation type="journal article" date="2024" name="G3 (Bethesda)">
        <title>Genome assembly of Hibiscus sabdariffa L. provides insights into metabolisms of medicinal natural products.</title>
        <authorList>
            <person name="Kim T."/>
        </authorList>
    </citation>
    <scope>NUCLEOTIDE SEQUENCE [LARGE SCALE GENOMIC DNA]</scope>
    <source>
        <strain evidence="1">TK-2024</strain>
        <tissue evidence="1">Old leaves</tissue>
    </source>
</reference>
<dbReference type="EMBL" id="JBBPBM010000813">
    <property type="protein sequence ID" value="KAK8491031.1"/>
    <property type="molecule type" value="Genomic_DNA"/>
</dbReference>
<dbReference type="Proteomes" id="UP001472677">
    <property type="component" value="Unassembled WGS sequence"/>
</dbReference>
<organism evidence="1 2">
    <name type="scientific">Hibiscus sabdariffa</name>
    <name type="common">roselle</name>
    <dbReference type="NCBI Taxonomy" id="183260"/>
    <lineage>
        <taxon>Eukaryota</taxon>
        <taxon>Viridiplantae</taxon>
        <taxon>Streptophyta</taxon>
        <taxon>Embryophyta</taxon>
        <taxon>Tracheophyta</taxon>
        <taxon>Spermatophyta</taxon>
        <taxon>Magnoliopsida</taxon>
        <taxon>eudicotyledons</taxon>
        <taxon>Gunneridae</taxon>
        <taxon>Pentapetalae</taxon>
        <taxon>rosids</taxon>
        <taxon>malvids</taxon>
        <taxon>Malvales</taxon>
        <taxon>Malvaceae</taxon>
        <taxon>Malvoideae</taxon>
        <taxon>Hibiscus</taxon>
    </lineage>
</organism>
<sequence>MASNSPSNASESEPTEEETSDYEAEYMEEFQHKLKVLVKGNDGALMSILGGLVSLAVVIGVGVVFQYEFYENVGFRDMEFTDGSGTKGICSFKISETSNVPAAWAILVRQRTGAYS</sequence>
<gene>
    <name evidence="1" type="ORF">V6N12_059836</name>
</gene>
<protein>
    <submittedName>
        <fullName evidence="1">Uncharacterized protein</fullName>
    </submittedName>
</protein>
<evidence type="ECO:0000313" key="1">
    <source>
        <dbReference type="EMBL" id="KAK8491031.1"/>
    </source>
</evidence>
<keyword evidence="2" id="KW-1185">Reference proteome</keyword>
<comment type="caution">
    <text evidence="1">The sequence shown here is derived from an EMBL/GenBank/DDBJ whole genome shotgun (WGS) entry which is preliminary data.</text>
</comment>
<accession>A0ABR2AE63</accession>
<evidence type="ECO:0000313" key="2">
    <source>
        <dbReference type="Proteomes" id="UP001472677"/>
    </source>
</evidence>